<evidence type="ECO:0000256" key="4">
    <source>
        <dbReference type="SAM" id="SignalP"/>
    </source>
</evidence>
<dbReference type="PROSITE" id="PS51257">
    <property type="entry name" value="PROKAR_LIPOPROTEIN"/>
    <property type="match status" value="1"/>
</dbReference>
<dbReference type="Pfam" id="PF03480">
    <property type="entry name" value="DctP"/>
    <property type="match status" value="1"/>
</dbReference>
<dbReference type="PANTHER" id="PTHR33376:SF7">
    <property type="entry name" value="C4-DICARBOXYLATE-BINDING PROTEIN DCTB"/>
    <property type="match status" value="1"/>
</dbReference>
<dbReference type="Proteomes" id="UP000245845">
    <property type="component" value="Unassembled WGS sequence"/>
</dbReference>
<sequence length="343" mass="38836">MKKKSVKIVAVLLGISLTAGMLSGCAGTSKAEDAVITVRLAHDNNVNTPLHKAFLKFEELVEEKSDGRIDIVLFPGGEMGSVQDTFEQCRRGDIEMSGSTTSNFTQAIPEFAAWESFYMFDDTDHAKRVFESEAGKKMMEPLDRMNLEGIGYMELGFRNFSNSKRPINSAEDLKGLKIRGYNPIQIKAWESLGVNTTSVSWNELFTSLQQKLLDGQECATNSFYTEKFYEAQTYWSLTKHVFTNFLWYANKDFMNSLSEEDREIILSCAREAIDYNWELADKTEEETLSKLADSGFQINEVDIEARRAMGETMNAAIRQDIVSQCGEETYDMLMVAVKAERQE</sequence>
<evidence type="ECO:0000313" key="5">
    <source>
        <dbReference type="EMBL" id="PWJ30279.1"/>
    </source>
</evidence>
<dbReference type="InterPro" id="IPR004682">
    <property type="entry name" value="TRAP_DctP"/>
</dbReference>
<dbReference type="PIRSF" id="PIRSF006470">
    <property type="entry name" value="DctB"/>
    <property type="match status" value="1"/>
</dbReference>
<comment type="similarity">
    <text evidence="1">Belongs to the bacterial solute-binding protein 7 family.</text>
</comment>
<dbReference type="PANTHER" id="PTHR33376">
    <property type="match status" value="1"/>
</dbReference>
<gene>
    <name evidence="5" type="ORF">A8806_104147</name>
</gene>
<evidence type="ECO:0000256" key="1">
    <source>
        <dbReference type="ARBA" id="ARBA00009023"/>
    </source>
</evidence>
<dbReference type="InterPro" id="IPR038404">
    <property type="entry name" value="TRAP_DctP_sf"/>
</dbReference>
<evidence type="ECO:0000313" key="6">
    <source>
        <dbReference type="Proteomes" id="UP000245845"/>
    </source>
</evidence>
<feature type="chain" id="PRO_5043162157" evidence="4">
    <location>
        <begin position="32"/>
        <end position="343"/>
    </location>
</feature>
<dbReference type="Gene3D" id="3.40.190.170">
    <property type="entry name" value="Bacterial extracellular solute-binding protein, family 7"/>
    <property type="match status" value="1"/>
</dbReference>
<comment type="caution">
    <text evidence="5">The sequence shown here is derived from an EMBL/GenBank/DDBJ whole genome shotgun (WGS) entry which is preliminary data.</text>
</comment>
<proteinExistence type="inferred from homology"/>
<keyword evidence="3 4" id="KW-0732">Signal</keyword>
<accession>A0A2Y9BG52</accession>
<keyword evidence="6" id="KW-1185">Reference proteome</keyword>
<dbReference type="GO" id="GO:0055085">
    <property type="term" value="P:transmembrane transport"/>
    <property type="evidence" value="ECO:0007669"/>
    <property type="project" value="InterPro"/>
</dbReference>
<dbReference type="CDD" id="cd13603">
    <property type="entry name" value="PBP2_TRAP_Siap_TeaA_like"/>
    <property type="match status" value="1"/>
</dbReference>
<keyword evidence="5" id="KW-0675">Receptor</keyword>
<dbReference type="AlphaFoldDB" id="A0A2Y9BG52"/>
<dbReference type="NCBIfam" id="NF037995">
    <property type="entry name" value="TRAP_S1"/>
    <property type="match status" value="1"/>
</dbReference>
<protein>
    <submittedName>
        <fullName evidence="5">Tripartite ATP-independent transporter DctP family solute receptor</fullName>
    </submittedName>
</protein>
<dbReference type="EMBL" id="QGDL01000004">
    <property type="protein sequence ID" value="PWJ30279.1"/>
    <property type="molecule type" value="Genomic_DNA"/>
</dbReference>
<dbReference type="GO" id="GO:0030288">
    <property type="term" value="C:outer membrane-bounded periplasmic space"/>
    <property type="evidence" value="ECO:0007669"/>
    <property type="project" value="InterPro"/>
</dbReference>
<evidence type="ECO:0000256" key="3">
    <source>
        <dbReference type="ARBA" id="ARBA00022729"/>
    </source>
</evidence>
<keyword evidence="2" id="KW-0813">Transport</keyword>
<dbReference type="OrthoDB" id="9815946at2"/>
<dbReference type="InterPro" id="IPR018389">
    <property type="entry name" value="DctP_fam"/>
</dbReference>
<organism evidence="5 6">
    <name type="scientific">Faecalicatena orotica</name>
    <dbReference type="NCBI Taxonomy" id="1544"/>
    <lineage>
        <taxon>Bacteria</taxon>
        <taxon>Bacillati</taxon>
        <taxon>Bacillota</taxon>
        <taxon>Clostridia</taxon>
        <taxon>Lachnospirales</taxon>
        <taxon>Lachnospiraceae</taxon>
        <taxon>Faecalicatena</taxon>
    </lineage>
</organism>
<feature type="signal peptide" evidence="4">
    <location>
        <begin position="1"/>
        <end position="31"/>
    </location>
</feature>
<dbReference type="RefSeq" id="WP_109730845.1">
    <property type="nucleotide sequence ID" value="NZ_BAAACK010000019.1"/>
</dbReference>
<evidence type="ECO:0000256" key="2">
    <source>
        <dbReference type="ARBA" id="ARBA00022448"/>
    </source>
</evidence>
<name>A0A2Y9BG52_9FIRM</name>
<reference evidence="5 6" key="1">
    <citation type="submission" date="2018-05" db="EMBL/GenBank/DDBJ databases">
        <title>The Hungate 1000. A catalogue of reference genomes from the rumen microbiome.</title>
        <authorList>
            <person name="Kelly W."/>
        </authorList>
    </citation>
    <scope>NUCLEOTIDE SEQUENCE [LARGE SCALE GENOMIC DNA]</scope>
    <source>
        <strain evidence="5 6">NLAE-zl-C242</strain>
    </source>
</reference>
<dbReference type="NCBIfam" id="TIGR00787">
    <property type="entry name" value="dctP"/>
    <property type="match status" value="1"/>
</dbReference>